<evidence type="ECO:0000313" key="9">
    <source>
        <dbReference type="Proteomes" id="UP000003416"/>
    </source>
</evidence>
<evidence type="ECO:0000256" key="2">
    <source>
        <dbReference type="ARBA" id="ARBA00022438"/>
    </source>
</evidence>
<dbReference type="EMBL" id="AFBN01000013">
    <property type="protein sequence ID" value="EGF59008.1"/>
    <property type="molecule type" value="Genomic_DNA"/>
</dbReference>
<keyword evidence="2 7" id="KW-0031">Aminopeptidase</keyword>
<evidence type="ECO:0000256" key="5">
    <source>
        <dbReference type="ARBA" id="ARBA00022801"/>
    </source>
</evidence>
<dbReference type="Gene3D" id="2.40.10.10">
    <property type="entry name" value="Trypsin-like serine proteases"/>
    <property type="match status" value="1"/>
</dbReference>
<dbReference type="HOGENOM" id="CLU_013776_0_0_10"/>
<comment type="caution">
    <text evidence="8">The sequence shown here is derived from an EMBL/GenBank/DDBJ whole genome shotgun (WGS) entry which is preliminary data.</text>
</comment>
<dbReference type="Proteomes" id="UP000003416">
    <property type="component" value="Unassembled WGS sequence"/>
</dbReference>
<dbReference type="RefSeq" id="WP_009124015.1">
    <property type="nucleotide sequence ID" value="NZ_GL882614.1"/>
</dbReference>
<keyword evidence="6 7" id="KW-0720">Serine protease</keyword>
<evidence type="ECO:0000256" key="3">
    <source>
        <dbReference type="ARBA" id="ARBA00022670"/>
    </source>
</evidence>
<feature type="signal peptide" evidence="7">
    <location>
        <begin position="1"/>
        <end position="23"/>
    </location>
</feature>
<keyword evidence="9" id="KW-1185">Reference proteome</keyword>
<dbReference type="PANTHER" id="PTHR38469">
    <property type="entry name" value="PERIPLASMIC PEPTIDASE SUBFAMILY S1B"/>
    <property type="match status" value="1"/>
</dbReference>
<dbReference type="InterPro" id="IPR019500">
    <property type="entry name" value="Pep_S46"/>
</dbReference>
<name>F3PPW6_9BACE</name>
<dbReference type="GO" id="GO:0008239">
    <property type="term" value="F:dipeptidyl-peptidase activity"/>
    <property type="evidence" value="ECO:0007669"/>
    <property type="project" value="UniProtKB-UniRule"/>
</dbReference>
<dbReference type="GeneID" id="86048523"/>
<dbReference type="STRING" id="763034.HMPREF9446_00758"/>
<dbReference type="GO" id="GO:0070009">
    <property type="term" value="F:serine-type aminopeptidase activity"/>
    <property type="evidence" value="ECO:0007669"/>
    <property type="project" value="UniProtKB-UniRule"/>
</dbReference>
<gene>
    <name evidence="8" type="ORF">HMPREF9446_00758</name>
</gene>
<keyword evidence="3 7" id="KW-0645">Protease</keyword>
<dbReference type="PANTHER" id="PTHR38469:SF1">
    <property type="entry name" value="PERIPLASMIC PEPTIDASE SUBFAMILY S1B"/>
    <property type="match status" value="1"/>
</dbReference>
<keyword evidence="5 7" id="KW-0378">Hydrolase</keyword>
<reference evidence="8 9" key="1">
    <citation type="submission" date="2011-02" db="EMBL/GenBank/DDBJ databases">
        <authorList>
            <person name="Weinstock G."/>
            <person name="Sodergren E."/>
            <person name="Clifton S."/>
            <person name="Fulton L."/>
            <person name="Fulton B."/>
            <person name="Courtney L."/>
            <person name="Fronick C."/>
            <person name="Harrison M."/>
            <person name="Strong C."/>
            <person name="Farmer C."/>
            <person name="Delahaunty K."/>
            <person name="Markovic C."/>
            <person name="Hall O."/>
            <person name="Minx P."/>
            <person name="Tomlinson C."/>
            <person name="Mitreva M."/>
            <person name="Hou S."/>
            <person name="Chen J."/>
            <person name="Wollam A."/>
            <person name="Pepin K.H."/>
            <person name="Johnson M."/>
            <person name="Bhonagiri V."/>
            <person name="Zhang X."/>
            <person name="Suruliraj S."/>
            <person name="Warren W."/>
            <person name="Chinwalla A."/>
            <person name="Mardis E.R."/>
            <person name="Wilson R.K."/>
        </authorList>
    </citation>
    <scope>NUCLEOTIDE SEQUENCE [LARGE SCALE GENOMIC DNA]</scope>
    <source>
        <strain evidence="8 9">YIT 12057</strain>
    </source>
</reference>
<dbReference type="FunFam" id="2.40.10.10:FF:000128">
    <property type="entry name" value="S46 family peptidase"/>
    <property type="match status" value="1"/>
</dbReference>
<evidence type="ECO:0000256" key="6">
    <source>
        <dbReference type="ARBA" id="ARBA00022825"/>
    </source>
</evidence>
<protein>
    <recommendedName>
        <fullName evidence="7">Dipeptidyl-peptidase</fullName>
        <ecNumber evidence="7">3.4.14.-</ecNumber>
    </recommendedName>
</protein>
<proteinExistence type="inferred from homology"/>
<keyword evidence="4 7" id="KW-0732">Signal</keyword>
<dbReference type="EC" id="3.4.14.-" evidence="7"/>
<dbReference type="GO" id="GO:0043171">
    <property type="term" value="P:peptide catabolic process"/>
    <property type="evidence" value="ECO:0007669"/>
    <property type="project" value="UniProtKB-UniRule"/>
</dbReference>
<evidence type="ECO:0000256" key="4">
    <source>
        <dbReference type="ARBA" id="ARBA00022729"/>
    </source>
</evidence>
<dbReference type="GO" id="GO:0006508">
    <property type="term" value="P:proteolysis"/>
    <property type="evidence" value="ECO:0007669"/>
    <property type="project" value="UniProtKB-KW"/>
</dbReference>
<comment type="function">
    <text evidence="7">Catalyzes the removal of dipeptides from the N-terminus of oligopeptides.</text>
</comment>
<evidence type="ECO:0000313" key="8">
    <source>
        <dbReference type="EMBL" id="EGF59008.1"/>
    </source>
</evidence>
<feature type="chain" id="PRO_5023153955" description="Dipeptidyl-peptidase" evidence="7">
    <location>
        <begin position="24"/>
        <end position="721"/>
    </location>
</feature>
<accession>F3PPW6</accession>
<dbReference type="SUPFAM" id="SSF50494">
    <property type="entry name" value="Trypsin-like serine proteases"/>
    <property type="match status" value="1"/>
</dbReference>
<organism evidence="8 9">
    <name type="scientific">Bacteroides fluxus YIT 12057</name>
    <dbReference type="NCBI Taxonomy" id="763034"/>
    <lineage>
        <taxon>Bacteria</taxon>
        <taxon>Pseudomonadati</taxon>
        <taxon>Bacteroidota</taxon>
        <taxon>Bacteroidia</taxon>
        <taxon>Bacteroidales</taxon>
        <taxon>Bacteroidaceae</taxon>
        <taxon>Bacteroides</taxon>
    </lineage>
</organism>
<dbReference type="MEROPS" id="S46.002"/>
<evidence type="ECO:0000256" key="1">
    <source>
        <dbReference type="ARBA" id="ARBA00010491"/>
    </source>
</evidence>
<comment type="similarity">
    <text evidence="1 7">Belongs to the peptidase S46 family.</text>
</comment>
<dbReference type="InterPro" id="IPR009003">
    <property type="entry name" value="Peptidase_S1_PA"/>
</dbReference>
<dbReference type="InterPro" id="IPR043504">
    <property type="entry name" value="Peptidase_S1_PA_chymotrypsin"/>
</dbReference>
<dbReference type="Pfam" id="PF10459">
    <property type="entry name" value="Peptidase_S46"/>
    <property type="match status" value="1"/>
</dbReference>
<sequence>MNLTFKKCLIAAAAALTVCSARADEGMWLLQLMKQQNSIDMMKKQGLKLEADDLYNPNGVSLKDAVGIFGGGCTGEIISPEGLILTNHHCGYGAIQQHSSVEHDYLTDGFWAMNRSEELPTPGLKFRFVHRIVDITDLVNGKIKAGETDEVNAMGYPFLSKLAKEELEKSDLKGKPGIEVRALPFYAGNKFYLFYYKVYNDVRMVAAPPSSVGKFGGETDNWMWPRHTGDFSMFRIYADANGEPAEYSKDNVPLKTPKYLPISIKGLNEGDYAMIMGFPGSTERYLTQSEVKQRMNAVNQAMIDMRGVRLEVLRKYMDASDKTRIQYASKFAGSSNYWKNSIGMNKAIIDNDVLGTKAEIEKKYAEFAKGKPEYEGVVEKIDAIIEKSTPTLRQLYYTNEALRGAIEFGSTYLVMDNIKKALEEKNDSLLQASKKQLESAYDGIHNKDYDHEVDRAVAKAILPALAKALNADELPTFYQTINGEFKGDYNAYVDNMYDNSILSNRKNLDKFLAKPSVKAIEKDPATAYSRSKNEKLQELGKQYGELENGMELLHKAYIRGLGEMKQPVPSYPDANFTMRLTYGNVKSYSPRDAVHYNYYTTTDGILEKENPENREFVVPAKLKELIQKKDFGRYAMADGTMPVCFLTTNDITGGNSGSPVINGEGQLIGTAFDGNWESLSGDINFNNNLQRCIALDIRYVLFILDKLGNCGHLIKEMNIVE</sequence>
<dbReference type="eggNOG" id="COG3591">
    <property type="taxonomic scope" value="Bacteria"/>
</dbReference>
<evidence type="ECO:0000256" key="7">
    <source>
        <dbReference type="RuleBase" id="RU366067"/>
    </source>
</evidence>
<dbReference type="AlphaFoldDB" id="F3PPW6"/>